<feature type="repeat" description="ARM" evidence="1">
    <location>
        <begin position="440"/>
        <end position="474"/>
    </location>
</feature>
<feature type="repeat" description="ARM" evidence="1">
    <location>
        <begin position="395"/>
        <end position="441"/>
    </location>
</feature>
<dbReference type="PROSITE" id="PS50176">
    <property type="entry name" value="ARM_REPEAT"/>
    <property type="match status" value="2"/>
</dbReference>
<dbReference type="SMART" id="SM00185">
    <property type="entry name" value="ARM"/>
    <property type="match status" value="4"/>
</dbReference>
<accession>A0A7S3K1Q9</accession>
<dbReference type="PANTHER" id="PTHR46043">
    <property type="entry name" value="ARM REPEAT SUPERFAMILY PROTEIN"/>
    <property type="match status" value="1"/>
</dbReference>
<evidence type="ECO:0000313" key="2">
    <source>
        <dbReference type="EMBL" id="CAE0369880.1"/>
    </source>
</evidence>
<dbReference type="EMBL" id="HBIJ01015968">
    <property type="protein sequence ID" value="CAE0369880.1"/>
    <property type="molecule type" value="Transcribed_RNA"/>
</dbReference>
<protein>
    <recommendedName>
        <fullName evidence="3">Armadillo repeat-containing protein 8</fullName>
    </recommendedName>
</protein>
<dbReference type="InterPro" id="IPR000225">
    <property type="entry name" value="Armadillo"/>
</dbReference>
<evidence type="ECO:0008006" key="3">
    <source>
        <dbReference type="Google" id="ProtNLM"/>
    </source>
</evidence>
<proteinExistence type="predicted"/>
<dbReference type="InterPro" id="IPR011989">
    <property type="entry name" value="ARM-like"/>
</dbReference>
<dbReference type="AlphaFoldDB" id="A0A7S3K1Q9"/>
<evidence type="ECO:0000256" key="1">
    <source>
        <dbReference type="PROSITE-ProRule" id="PRU00259"/>
    </source>
</evidence>
<name>A0A7S3K1Q9_9STRA</name>
<organism evidence="2">
    <name type="scientific">Aureoumbra lagunensis</name>
    <dbReference type="NCBI Taxonomy" id="44058"/>
    <lineage>
        <taxon>Eukaryota</taxon>
        <taxon>Sar</taxon>
        <taxon>Stramenopiles</taxon>
        <taxon>Ochrophyta</taxon>
        <taxon>Pelagophyceae</taxon>
        <taxon>Pelagomonadales</taxon>
        <taxon>Aureoumbra</taxon>
    </lineage>
</organism>
<dbReference type="PANTHER" id="PTHR46043:SF13">
    <property type="entry name" value="ARM REPEAT SUPERFAMILY PROTEIN"/>
    <property type="match status" value="1"/>
</dbReference>
<dbReference type="Gene3D" id="1.25.10.10">
    <property type="entry name" value="Leucine-rich Repeat Variant"/>
    <property type="match status" value="2"/>
</dbReference>
<dbReference type="SUPFAM" id="SSF48371">
    <property type="entry name" value="ARM repeat"/>
    <property type="match status" value="2"/>
</dbReference>
<reference evidence="2" key="1">
    <citation type="submission" date="2021-01" db="EMBL/GenBank/DDBJ databases">
        <authorList>
            <person name="Corre E."/>
            <person name="Pelletier E."/>
            <person name="Niang G."/>
            <person name="Scheremetjew M."/>
            <person name="Finn R."/>
            <person name="Kale V."/>
            <person name="Holt S."/>
            <person name="Cochrane G."/>
            <person name="Meng A."/>
            <person name="Brown T."/>
            <person name="Cohen L."/>
        </authorList>
    </citation>
    <scope>NUCLEOTIDE SEQUENCE</scope>
    <source>
        <strain evidence="2">CCMP1510</strain>
    </source>
</reference>
<gene>
    <name evidence="2" type="ORF">ALAG00032_LOCUS10644</name>
</gene>
<dbReference type="InterPro" id="IPR016024">
    <property type="entry name" value="ARM-type_fold"/>
</dbReference>
<sequence length="640" mass="70892">MYGSIDETTEPNDSRLQVKCRRATKYVQEVMATSAELVEEEESHLLRRRRSSFNRSRSSEAESVLETFRSDVEKIDKLTKKVNKNPISITMFKRRAVNRKLDLAMGNMRGALGVLRIVNALEHCDRNQRIPLTEQLVLNCAQDYRRALAARAVGAIPILLNYYMMEENRNAPFLKAVDIIIASTTHAETVVSVHLMAIDDVAEIPQLIDKKLIDTLLDDDDDDDAIRQNKESAIYAANILRYVAGARPRYADVIAKAGAILPLCFMLDVKDTAKSAAKALWNICHNCGHQFRSAIRARRAVFRLAALIQYNQEECSVAALGCLANLALDHQAKTEITVCTTPNNIPLLELVMNDILAGHNEQDSWPIRAKVQAVALLCNIQIESNHHRLVVARRGGVGALVHTLLSSIHLEDQQLKEVTARALQQLALNYQSKVAIAKAGAIPPLLNLIANHSVNSENIQSAAALALMTLVHDNVKIEFEIGSVHGIYILTKFLRRAVTEAAKETSAGVLCRLASDPISRDRMAYRAIPGLVNVLKSAITDPPITAAATCLWKIALQDYFIPDIIKAGAVRPLCRAIDHCESSAQQAAAGVLKEMTSFPSAQNIIINFWHLDNILLLPTRDRSDEDSLDVIINERAGIFH</sequence>